<accession>A0A3P6SCX6</accession>
<feature type="region of interest" description="Disordered" evidence="1">
    <location>
        <begin position="201"/>
        <end position="234"/>
    </location>
</feature>
<feature type="non-terminal residue" evidence="2">
    <location>
        <position position="234"/>
    </location>
</feature>
<dbReference type="AlphaFoldDB" id="A0A3P6SCX6"/>
<protein>
    <submittedName>
        <fullName evidence="2">Uncharacterized protein</fullName>
    </submittedName>
</protein>
<feature type="region of interest" description="Disordered" evidence="1">
    <location>
        <begin position="1"/>
        <end position="37"/>
    </location>
</feature>
<evidence type="ECO:0000313" key="3">
    <source>
        <dbReference type="Proteomes" id="UP000271889"/>
    </source>
</evidence>
<feature type="non-terminal residue" evidence="2">
    <location>
        <position position="1"/>
    </location>
</feature>
<feature type="compositionally biased region" description="Basic and acidic residues" evidence="1">
    <location>
        <begin position="201"/>
        <end position="225"/>
    </location>
</feature>
<evidence type="ECO:0000256" key="1">
    <source>
        <dbReference type="SAM" id="MobiDB-lite"/>
    </source>
</evidence>
<dbReference type="EMBL" id="UYRV01020233">
    <property type="protein sequence ID" value="VDK67203.1"/>
    <property type="molecule type" value="Genomic_DNA"/>
</dbReference>
<gene>
    <name evidence="2" type="ORF">CGOC_LOCUS6286</name>
</gene>
<organism evidence="2 3">
    <name type="scientific">Cylicostephanus goldi</name>
    <name type="common">Nematode worm</name>
    <dbReference type="NCBI Taxonomy" id="71465"/>
    <lineage>
        <taxon>Eukaryota</taxon>
        <taxon>Metazoa</taxon>
        <taxon>Ecdysozoa</taxon>
        <taxon>Nematoda</taxon>
        <taxon>Chromadorea</taxon>
        <taxon>Rhabditida</taxon>
        <taxon>Rhabditina</taxon>
        <taxon>Rhabditomorpha</taxon>
        <taxon>Strongyloidea</taxon>
        <taxon>Strongylidae</taxon>
        <taxon>Cylicostephanus</taxon>
    </lineage>
</organism>
<proteinExistence type="predicted"/>
<dbReference type="OrthoDB" id="5854300at2759"/>
<name>A0A3P6SCX6_CYLGO</name>
<sequence length="234" mass="27723">GFSGIKIDPSPGGTISEKETEEVNGVHLEQAEKKATSDRLEAIEKDRKQADQQVETLIKRRERLKNIKKESEQEVKEVPIVEPDERENAPLWQRIIAENKKRTTVKNRLNQKRPAEEVLFYEPYDAPGVSQLMQKQKTFGPKLRQMVEHRQRVKVTCYKYNDEFYKSCMRDFMRKTERWANSPKKIARDLRNREIFERAFPEMKRAREEKERAGRTDRVSMRAQEDEQAANNEK</sequence>
<keyword evidence="3" id="KW-1185">Reference proteome</keyword>
<evidence type="ECO:0000313" key="2">
    <source>
        <dbReference type="EMBL" id="VDK67203.1"/>
    </source>
</evidence>
<reference evidence="2 3" key="1">
    <citation type="submission" date="2018-11" db="EMBL/GenBank/DDBJ databases">
        <authorList>
            <consortium name="Pathogen Informatics"/>
        </authorList>
    </citation>
    <scope>NUCLEOTIDE SEQUENCE [LARGE SCALE GENOMIC DNA]</scope>
</reference>
<dbReference type="Proteomes" id="UP000271889">
    <property type="component" value="Unassembled WGS sequence"/>
</dbReference>